<comment type="caution">
    <text evidence="1">The sequence shown here is derived from an EMBL/GenBank/DDBJ whole genome shotgun (WGS) entry which is preliminary data.</text>
</comment>
<dbReference type="Proteomes" id="UP000006008">
    <property type="component" value="Unassembled WGS sequence"/>
</dbReference>
<evidence type="ECO:0000313" key="1">
    <source>
        <dbReference type="EMBL" id="EHB93242.1"/>
    </source>
</evidence>
<dbReference type="PANTHER" id="PTHR47197:SF3">
    <property type="entry name" value="DIHYDRO-HEME D1 DEHYDROGENASE"/>
    <property type="match status" value="1"/>
</dbReference>
<dbReference type="PANTHER" id="PTHR47197">
    <property type="entry name" value="PROTEIN NIRF"/>
    <property type="match status" value="1"/>
</dbReference>
<dbReference type="PATRIC" id="fig|742725.3.peg.555"/>
<dbReference type="InterPro" id="IPR031815">
    <property type="entry name" value="DUF5074"/>
</dbReference>
<evidence type="ECO:0000313" key="2">
    <source>
        <dbReference type="Proteomes" id="UP000006008"/>
    </source>
</evidence>
<dbReference type="AlphaFoldDB" id="G5H6E8"/>
<dbReference type="STRING" id="742725.HMPREF9450_00508"/>
<dbReference type="HOGENOM" id="CLU_035696_0_0_10"/>
<keyword evidence="2" id="KW-1185">Reference proteome</keyword>
<evidence type="ECO:0008006" key="3">
    <source>
        <dbReference type="Google" id="ProtNLM"/>
    </source>
</evidence>
<proteinExistence type="predicted"/>
<organism evidence="1 2">
    <name type="scientific">Alistipes indistinctus YIT 12060</name>
    <dbReference type="NCBI Taxonomy" id="742725"/>
    <lineage>
        <taxon>Bacteria</taxon>
        <taxon>Pseudomonadati</taxon>
        <taxon>Bacteroidota</taxon>
        <taxon>Bacteroidia</taxon>
        <taxon>Bacteroidales</taxon>
        <taxon>Rikenellaceae</taxon>
        <taxon>Alistipes</taxon>
    </lineage>
</organism>
<dbReference type="EMBL" id="ADLD01000004">
    <property type="protein sequence ID" value="EHB93242.1"/>
    <property type="molecule type" value="Genomic_DNA"/>
</dbReference>
<dbReference type="InterPro" id="IPR051200">
    <property type="entry name" value="Host-pathogen_enzymatic-act"/>
</dbReference>
<sequence length="385" mass="42872">MRIPLLLIRRILRTCFTEAGACRIRKPASAALLCLGLSLPLAGCMEYGPVEPIDITLPGRGLFISNEGNFTYGNASLSYYDITHSALVTNEDGSNDIFYSANGIPLGDVAQSAIVRGNTVYVIINNSGVIFAIDRRTAKITGTIRGLTSPRYMHFLSDTKAYVTDLYARAITIVNPESCQITGRIDVNNGYGRQHPTEQMVQYKNFVFTNCWSYDNKILVIDSDTDSVVDSIEVGIQPTSLVIDKYDKIWTITDGGYKGSPYGHEEPCLYRIDAETRQIEKRIVFDLNDAPSEVCLNGTRDTLYFINEAVWRMDVRADAVPREPFLKYNNTIYYGLTVDPKTSEVYVADAIDYVQNGVVYRFSPQAVPLDTLRVGITPGAFCFAE</sequence>
<reference evidence="1 2" key="1">
    <citation type="submission" date="2011-08" db="EMBL/GenBank/DDBJ databases">
        <title>The Genome Sequence of Alistipes indistinctus YIT 12060.</title>
        <authorList>
            <consortium name="The Broad Institute Genome Sequencing Platform"/>
            <person name="Earl A."/>
            <person name="Ward D."/>
            <person name="Feldgarden M."/>
            <person name="Gevers D."/>
            <person name="Morotomi M."/>
            <person name="Young S.K."/>
            <person name="Zeng Q."/>
            <person name="Gargeya S."/>
            <person name="Fitzgerald M."/>
            <person name="Haas B."/>
            <person name="Abouelleil A."/>
            <person name="Alvarado L."/>
            <person name="Arachchi H.M."/>
            <person name="Berlin A."/>
            <person name="Brown A."/>
            <person name="Chapman S.B."/>
            <person name="Chen Z."/>
            <person name="Dunbar C."/>
            <person name="Freedman E."/>
            <person name="Gearin G."/>
            <person name="Gellesch M."/>
            <person name="Goldberg J."/>
            <person name="Griggs A."/>
            <person name="Gujja S."/>
            <person name="Heiman D."/>
            <person name="Howarth C."/>
            <person name="Larson L."/>
            <person name="Lui A."/>
            <person name="MacDonald P.J.P."/>
            <person name="Montmayeur A."/>
            <person name="Murphy C."/>
            <person name="Neiman D."/>
            <person name="Pearson M."/>
            <person name="Priest M."/>
            <person name="Roberts A."/>
            <person name="Saif S."/>
            <person name="Shea T."/>
            <person name="Shenoy N."/>
            <person name="Sisk P."/>
            <person name="Stolte C."/>
            <person name="Sykes S."/>
            <person name="Wortman J."/>
            <person name="Nusbaum C."/>
            <person name="Birren B."/>
        </authorList>
    </citation>
    <scope>NUCLEOTIDE SEQUENCE [LARGE SCALE GENOMIC DNA]</scope>
    <source>
        <strain evidence="1 2">YIT 12060</strain>
    </source>
</reference>
<protein>
    <recommendedName>
        <fullName evidence="3">Cell surface protein</fullName>
    </recommendedName>
</protein>
<dbReference type="InterPro" id="IPR015943">
    <property type="entry name" value="WD40/YVTN_repeat-like_dom_sf"/>
</dbReference>
<accession>G5H6E8</accession>
<name>G5H6E8_9BACT</name>
<gene>
    <name evidence="1" type="ORF">HMPREF9450_00508</name>
</gene>
<dbReference type="SUPFAM" id="SSF63825">
    <property type="entry name" value="YWTD domain"/>
    <property type="match status" value="1"/>
</dbReference>
<dbReference type="Gene3D" id="2.130.10.10">
    <property type="entry name" value="YVTN repeat-like/Quinoprotein amine dehydrogenase"/>
    <property type="match status" value="1"/>
</dbReference>
<dbReference type="eggNOG" id="COG3391">
    <property type="taxonomic scope" value="Bacteria"/>
</dbReference>
<dbReference type="Pfam" id="PF16819">
    <property type="entry name" value="DUF5074"/>
    <property type="match status" value="1"/>
</dbReference>